<feature type="region of interest" description="Disordered" evidence="1">
    <location>
        <begin position="65"/>
        <end position="84"/>
    </location>
</feature>
<feature type="compositionally biased region" description="Basic and acidic residues" evidence="1">
    <location>
        <begin position="198"/>
        <end position="207"/>
    </location>
</feature>
<comment type="caution">
    <text evidence="2">The sequence shown here is derived from an EMBL/GenBank/DDBJ whole genome shotgun (WGS) entry which is preliminary data.</text>
</comment>
<evidence type="ECO:0000256" key="1">
    <source>
        <dbReference type="SAM" id="MobiDB-lite"/>
    </source>
</evidence>
<evidence type="ECO:0000313" key="3">
    <source>
        <dbReference type="Proteomes" id="UP001222325"/>
    </source>
</evidence>
<reference evidence="2" key="1">
    <citation type="submission" date="2023-03" db="EMBL/GenBank/DDBJ databases">
        <title>Massive genome expansion in bonnet fungi (Mycena s.s.) driven by repeated elements and novel gene families across ecological guilds.</title>
        <authorList>
            <consortium name="Lawrence Berkeley National Laboratory"/>
            <person name="Harder C.B."/>
            <person name="Miyauchi S."/>
            <person name="Viragh M."/>
            <person name="Kuo A."/>
            <person name="Thoen E."/>
            <person name="Andreopoulos B."/>
            <person name="Lu D."/>
            <person name="Skrede I."/>
            <person name="Drula E."/>
            <person name="Henrissat B."/>
            <person name="Morin E."/>
            <person name="Kohler A."/>
            <person name="Barry K."/>
            <person name="LaButti K."/>
            <person name="Morin E."/>
            <person name="Salamov A."/>
            <person name="Lipzen A."/>
            <person name="Mereny Z."/>
            <person name="Hegedus B."/>
            <person name="Baldrian P."/>
            <person name="Stursova M."/>
            <person name="Weitz H."/>
            <person name="Taylor A."/>
            <person name="Grigoriev I.V."/>
            <person name="Nagy L.G."/>
            <person name="Martin F."/>
            <person name="Kauserud H."/>
        </authorList>
    </citation>
    <scope>NUCLEOTIDE SEQUENCE</scope>
    <source>
        <strain evidence="2">CBHHK173m</strain>
    </source>
</reference>
<organism evidence="2 3">
    <name type="scientific">Mycena belliarum</name>
    <dbReference type="NCBI Taxonomy" id="1033014"/>
    <lineage>
        <taxon>Eukaryota</taxon>
        <taxon>Fungi</taxon>
        <taxon>Dikarya</taxon>
        <taxon>Basidiomycota</taxon>
        <taxon>Agaricomycotina</taxon>
        <taxon>Agaricomycetes</taxon>
        <taxon>Agaricomycetidae</taxon>
        <taxon>Agaricales</taxon>
        <taxon>Marasmiineae</taxon>
        <taxon>Mycenaceae</taxon>
        <taxon>Mycena</taxon>
    </lineage>
</organism>
<accession>A0AAD6XR57</accession>
<feature type="compositionally biased region" description="Low complexity" evidence="1">
    <location>
        <begin position="65"/>
        <end position="74"/>
    </location>
</feature>
<name>A0AAD6XR57_9AGAR</name>
<dbReference type="EMBL" id="JARJCN010000024">
    <property type="protein sequence ID" value="KAJ7089194.1"/>
    <property type="molecule type" value="Genomic_DNA"/>
</dbReference>
<protein>
    <submittedName>
        <fullName evidence="2">Uncharacterized protein</fullName>
    </submittedName>
</protein>
<feature type="region of interest" description="Disordered" evidence="1">
    <location>
        <begin position="195"/>
        <end position="223"/>
    </location>
</feature>
<proteinExistence type="predicted"/>
<keyword evidence="3" id="KW-1185">Reference proteome</keyword>
<gene>
    <name evidence="2" type="ORF">B0H15DRAFT_839828</name>
</gene>
<dbReference type="AlphaFoldDB" id="A0AAD6XR57"/>
<sequence>MGVVGALHAVRRTSACSVRRGSAVRRGVERAPTGCFTRVEVGRTLLQRFRWDRIRGFEVEETGWRRGSSAGSASEDGERGGTGRVDRHALTGCWTRASASSAAACSSRGAAWGSGAAPCAVRPVLGLVTGLARGVGAAGPGYEGRGVGCAHRAAGLRIDDAALAWHEYADAARVEPRTQDRPRTGGRLWACGWPSGVGRERTEEDRAAIAGGPTPVRDKPESD</sequence>
<dbReference type="Proteomes" id="UP001222325">
    <property type="component" value="Unassembled WGS sequence"/>
</dbReference>
<evidence type="ECO:0000313" key="2">
    <source>
        <dbReference type="EMBL" id="KAJ7089194.1"/>
    </source>
</evidence>